<name>A0A0M8MQD5_9MICO</name>
<keyword evidence="2" id="KW-0472">Membrane</keyword>
<keyword evidence="2" id="KW-1133">Transmembrane helix</keyword>
<keyword evidence="4" id="KW-1185">Reference proteome</keyword>
<evidence type="ECO:0000256" key="2">
    <source>
        <dbReference type="SAM" id="Phobius"/>
    </source>
</evidence>
<dbReference type="OrthoDB" id="4948465at2"/>
<dbReference type="AlphaFoldDB" id="A0A0M8MQD5"/>
<organism evidence="3 4">
    <name type="scientific">Microbacterium aurantiacum</name>
    <dbReference type="NCBI Taxonomy" id="162393"/>
    <lineage>
        <taxon>Bacteria</taxon>
        <taxon>Bacillati</taxon>
        <taxon>Actinomycetota</taxon>
        <taxon>Actinomycetes</taxon>
        <taxon>Micrococcales</taxon>
        <taxon>Microbacteriaceae</taxon>
        <taxon>Microbacterium</taxon>
    </lineage>
</organism>
<dbReference type="Proteomes" id="UP000037737">
    <property type="component" value="Unassembled WGS sequence"/>
</dbReference>
<evidence type="ECO:0000256" key="1">
    <source>
        <dbReference type="SAM" id="MobiDB-lite"/>
    </source>
</evidence>
<reference evidence="3" key="1">
    <citation type="submission" date="2015-04" db="EMBL/GenBank/DDBJ databases">
        <title>Complete genome sequence of Microbacterium chocolatum SIT 101, a bacterium enantioselectively hydrolyzing mesomeric diesters.</title>
        <authorList>
            <person name="Li X."/>
            <person name="Xu Y."/>
        </authorList>
    </citation>
    <scope>NUCLEOTIDE SEQUENCE [LARGE SCALE GENOMIC DNA]</scope>
    <source>
        <strain evidence="3">SIT 101</strain>
    </source>
</reference>
<protein>
    <submittedName>
        <fullName evidence="3">Uncharacterized protein</fullName>
    </submittedName>
</protein>
<proteinExistence type="predicted"/>
<feature type="transmembrane region" description="Helical" evidence="2">
    <location>
        <begin position="12"/>
        <end position="29"/>
    </location>
</feature>
<comment type="caution">
    <text evidence="3">The sequence shown here is derived from an EMBL/GenBank/DDBJ whole genome shotgun (WGS) entry which is preliminary data.</text>
</comment>
<sequence>MEPFFDFLGNFWWLAFPLFGVGAGAWNSLQAASRRRHKQKLELIRARAELRAAETGVILPPLPAKPEKKKQKQSEVTSGEKRPSTLERLFATHDEITARWLDYELDVAKMIAYPAMSDGRQPLTAAFLRAKRRADHLRPDGLDARITAEELREYREAVTDFEVAFDLAERDAKRLRDSEFTDAERKRLATAQRLLNIAVDEAATPAERQSAYRRVREELDGLIAVSDEAIETLEKKVMRELPRADDPKAARP</sequence>
<dbReference type="PATRIC" id="fig|84292.3.peg.433"/>
<gene>
    <name evidence="3" type="ORF">XI38_02075</name>
</gene>
<dbReference type="KEGG" id="mcw:A8L33_04210"/>
<evidence type="ECO:0000313" key="3">
    <source>
        <dbReference type="EMBL" id="KOS12194.1"/>
    </source>
</evidence>
<evidence type="ECO:0000313" key="4">
    <source>
        <dbReference type="Proteomes" id="UP000037737"/>
    </source>
</evidence>
<accession>A0A0M8MQD5</accession>
<feature type="region of interest" description="Disordered" evidence="1">
    <location>
        <begin position="60"/>
        <end position="83"/>
    </location>
</feature>
<dbReference type="EMBL" id="LAVO01000001">
    <property type="protein sequence ID" value="KOS12194.1"/>
    <property type="molecule type" value="Genomic_DNA"/>
</dbReference>
<keyword evidence="2" id="KW-0812">Transmembrane</keyword>